<reference evidence="2 3" key="1">
    <citation type="submission" date="2016-09" db="EMBL/GenBank/DDBJ databases">
        <title>Genomic evidence for plant-parasitic nematodes as the earliest Wolbachia hosts.</title>
        <authorList>
            <person name="Brown A.M."/>
            <person name="Wasala S.K."/>
            <person name="Howe D.K."/>
            <person name="Peetz A.B."/>
            <person name="Zasada I.A."/>
            <person name="Denver D.R."/>
        </authorList>
    </citation>
    <scope>NUCLEOTIDE SEQUENCE [LARGE SCALE GENOMIC DNA]</scope>
    <source>
        <strain evidence="3">wPpe</strain>
    </source>
</reference>
<comment type="caution">
    <text evidence="2">The sequence shown here is derived from an EMBL/GenBank/DDBJ whole genome shotgun (WGS) entry which is preliminary data.</text>
</comment>
<protein>
    <recommendedName>
        <fullName evidence="1">YhdP central domain-containing protein</fullName>
    </recommendedName>
</protein>
<dbReference type="InterPro" id="IPR025263">
    <property type="entry name" value="YhdP_central"/>
</dbReference>
<accession>A0A1E7QJX7</accession>
<sequence length="890" mass="100819">MWHKSNENSCFNITDLIIDNPNFTVRIPKLSIYFKLSSLLKTKTDLFHLLTNDVYIHIKDRQKTAITRQDLLKPIWQLFHNLDEKSRIEVNNIIINQDGENEYYIDKLDINKKEVLTICMYTNNKSRILKDLSITVENYNNLLNVYGTFDDLRLDKFVQDNKLIQDAGLQGNLSLKINKNNEILAGKVRILSVEQDVPTTLNNVNITFTYENNIIDIKNFHFKVNDIYTSVSGKMNINTDQGLLRVNISKFSVQDLCVYIPNNIINDELRAWYCNNVSGDILNMVINFDGNVRNHNSFTTVADIEDACIKFDADFEQVKNLNGALEFKNNNLKIIVNSAEFQDFTIDGEVKMDSLNKENAVLNIHGQAVSDAYALYATKLNKIIKVEKDKISGAAKSQFDFQILNLNVHGKKVDFLGDLHSKIDNLTVYNTDIGNYDLNLKFGKNFIAFNGVSEDEKVTFDFKKQNNNSIFKFNGNLPAQIIKNYINKNYIDIDGHVNLDIGSSINSDNTGVINGNIDLSKLIFNSSYLGWKGNMESLTFSAELHNDNKLLLEKLHIAGDNINISLSGKQENEHLYLSSNTFQLPGNDFNMTIELSRNQNTLTIYGNTINISDILSYIINNNDSISENNIKVSMYVDNVIMQENIIIRDAKLDLSCTHTDCSGSKFIGRFLQDDSNILAEYTDIGLEVYADNAGMFLRSLGISKSVKHGRISFYLSTQMENNKRYGMASISSFYVKDAPLLTKLLSMSSFVGIVNTLNNEGIYFDICNIPFSYSNNIVEIEKSSLTATELYITAHGAFNINNSRFQITGEIVPLYFINKLISNIPIFGKILTGGRSRGVIALDYKASGDDKNNTTSVNFITSATPNLFKRVLGIFDHIMTKVNKKYKKAH</sequence>
<evidence type="ECO:0000313" key="3">
    <source>
        <dbReference type="Proteomes" id="UP000175679"/>
    </source>
</evidence>
<dbReference type="EMBL" id="MJMG01000009">
    <property type="protein sequence ID" value="OEY86529.1"/>
    <property type="molecule type" value="Genomic_DNA"/>
</dbReference>
<organism evidence="2 3">
    <name type="scientific">Wolbachia pipientis</name>
    <dbReference type="NCBI Taxonomy" id="955"/>
    <lineage>
        <taxon>Bacteria</taxon>
        <taxon>Pseudomonadati</taxon>
        <taxon>Pseudomonadota</taxon>
        <taxon>Alphaproteobacteria</taxon>
        <taxon>Rickettsiales</taxon>
        <taxon>Anaplasmataceae</taxon>
        <taxon>Wolbachieae</taxon>
        <taxon>Wolbachia</taxon>
    </lineage>
</organism>
<gene>
    <name evidence="2" type="ORF">BIY23_03660</name>
</gene>
<evidence type="ECO:0000313" key="2">
    <source>
        <dbReference type="EMBL" id="OEY86529.1"/>
    </source>
</evidence>
<dbReference type="Proteomes" id="UP000175679">
    <property type="component" value="Unassembled WGS sequence"/>
</dbReference>
<keyword evidence="3" id="KW-1185">Reference proteome</keyword>
<evidence type="ECO:0000259" key="1">
    <source>
        <dbReference type="Pfam" id="PF13116"/>
    </source>
</evidence>
<name>A0A1E7QJX7_WOLPI</name>
<feature type="domain" description="YhdP central" evidence="1">
    <location>
        <begin position="204"/>
        <end position="626"/>
    </location>
</feature>
<dbReference type="AlphaFoldDB" id="A0A1E7QJX7"/>
<dbReference type="Pfam" id="PF13116">
    <property type="entry name" value="YhdP"/>
    <property type="match status" value="1"/>
</dbReference>
<proteinExistence type="predicted"/>